<dbReference type="SUPFAM" id="SSF52540">
    <property type="entry name" value="P-loop containing nucleoside triphosphate hydrolases"/>
    <property type="match status" value="1"/>
</dbReference>
<keyword evidence="4" id="KW-0547">Nucleotide-binding</keyword>
<dbReference type="PANTHER" id="PTHR42794:SF1">
    <property type="entry name" value="HEMIN IMPORT ATP-BINDING PROTEIN HMUV"/>
    <property type="match status" value="1"/>
</dbReference>
<dbReference type="Pfam" id="PF00005">
    <property type="entry name" value="ABC_tran"/>
    <property type="match status" value="1"/>
</dbReference>
<dbReference type="InterPro" id="IPR027417">
    <property type="entry name" value="P-loop_NTPase"/>
</dbReference>
<feature type="domain" description="ABC transporter" evidence="3">
    <location>
        <begin position="1"/>
        <end position="181"/>
    </location>
</feature>
<keyword evidence="1" id="KW-0813">Transport</keyword>
<evidence type="ECO:0000313" key="4">
    <source>
        <dbReference type="EMBL" id="EFK97116.1"/>
    </source>
</evidence>
<sequence length="197" mass="22514">MQGEDMRALSFKEMARRIAVLSQLNDGLYVNSRVKEIVLLGRIPHLKRFQLFEDREDRDIVRESMELTHISHLAERNLFELSGGERQMVFLARALAQKPLLLLLDEPTSHLDIAHSLGFFQLIEQLATQEGLTVISVLHDLNLAGRFAKRLIMLDKGKIIAEGSPEEVINKENLSKVYKVDIEVVKGEKSQKPQILY</sequence>
<protein>
    <submittedName>
        <fullName evidence="4">Ferrichrome ABC transporter,ATP-binding protein</fullName>
    </submittedName>
</protein>
<accession>D9PH41</accession>
<dbReference type="InterPro" id="IPR003439">
    <property type="entry name" value="ABC_transporter-like_ATP-bd"/>
</dbReference>
<reference evidence="4" key="2">
    <citation type="journal article" date="2011" name="Microb. Ecol.">
        <title>Taxonomic and Functional Metagenomic Profiling of the Microbial Community in the Anoxic Sediment of a Sub-saline Shallow Lake (Laguna de Carrizo, Central Spain).</title>
        <authorList>
            <person name="Ferrer M."/>
            <person name="Guazzaroni M.E."/>
            <person name="Richter M."/>
            <person name="Garcia-Salamanca A."/>
            <person name="Yarza P."/>
            <person name="Suarez-Suarez A."/>
            <person name="Solano J."/>
            <person name="Alcaide M."/>
            <person name="van Dillewijn P."/>
            <person name="Molina-Henares M.A."/>
            <person name="Lopez-Cortes N."/>
            <person name="Al-Ramahi Y."/>
            <person name="Guerrero C."/>
            <person name="Acosta A."/>
            <person name="de Eugenio L.I."/>
            <person name="Martinez V."/>
            <person name="Marques S."/>
            <person name="Rojo F."/>
            <person name="Santero E."/>
            <person name="Genilloud O."/>
            <person name="Perez-Perez J."/>
            <person name="Rossello-Mora R."/>
            <person name="Ramos J.L."/>
        </authorList>
    </citation>
    <scope>NUCLEOTIDE SEQUENCE</scope>
</reference>
<dbReference type="Gene3D" id="3.40.50.300">
    <property type="entry name" value="P-loop containing nucleotide triphosphate hydrolases"/>
    <property type="match status" value="1"/>
</dbReference>
<keyword evidence="4" id="KW-0067">ATP-binding</keyword>
<reference evidence="4" key="1">
    <citation type="submission" date="2010-07" db="EMBL/GenBank/DDBJ databases">
        <authorList>
            <consortium name="CONSOLIDER consortium CSD2007-00005"/>
            <person name="Guazzaroni M.-E."/>
            <person name="Richter M."/>
            <person name="Garcia-Salamanca A."/>
            <person name="Yarza P."/>
            <person name="Ferrer M."/>
        </authorList>
    </citation>
    <scope>NUCLEOTIDE SEQUENCE</scope>
</reference>
<evidence type="ECO:0000259" key="3">
    <source>
        <dbReference type="PROSITE" id="PS50893"/>
    </source>
</evidence>
<dbReference type="PROSITE" id="PS00211">
    <property type="entry name" value="ABC_TRANSPORTER_1"/>
    <property type="match status" value="1"/>
</dbReference>
<dbReference type="GO" id="GO:0016887">
    <property type="term" value="F:ATP hydrolysis activity"/>
    <property type="evidence" value="ECO:0007669"/>
    <property type="project" value="InterPro"/>
</dbReference>
<comment type="caution">
    <text evidence="4">The sequence shown here is derived from an EMBL/GenBank/DDBJ whole genome shotgun (WGS) entry which is preliminary data.</text>
</comment>
<dbReference type="GO" id="GO:0005524">
    <property type="term" value="F:ATP binding"/>
    <property type="evidence" value="ECO:0007669"/>
    <property type="project" value="UniProtKB-KW"/>
</dbReference>
<dbReference type="EMBL" id="ADZX01000355">
    <property type="protein sequence ID" value="EFK97116.1"/>
    <property type="molecule type" value="Genomic_DNA"/>
</dbReference>
<dbReference type="InterPro" id="IPR017871">
    <property type="entry name" value="ABC_transporter-like_CS"/>
</dbReference>
<proteinExistence type="predicted"/>
<dbReference type="PROSITE" id="PS50893">
    <property type="entry name" value="ABC_TRANSPORTER_2"/>
    <property type="match status" value="1"/>
</dbReference>
<name>D9PH41_9ZZZZ</name>
<evidence type="ECO:0000256" key="1">
    <source>
        <dbReference type="ARBA" id="ARBA00022448"/>
    </source>
</evidence>
<gene>
    <name evidence="4" type="ORF">LDC_0840</name>
</gene>
<dbReference type="AlphaFoldDB" id="D9PH41"/>
<organism evidence="4">
    <name type="scientific">sediment metagenome</name>
    <dbReference type="NCBI Taxonomy" id="749907"/>
    <lineage>
        <taxon>unclassified sequences</taxon>
        <taxon>metagenomes</taxon>
        <taxon>ecological metagenomes</taxon>
    </lineage>
</organism>
<dbReference type="PANTHER" id="PTHR42794">
    <property type="entry name" value="HEMIN IMPORT ATP-BINDING PROTEIN HMUV"/>
    <property type="match status" value="1"/>
</dbReference>
<keyword evidence="2" id="KW-1278">Translocase</keyword>
<evidence type="ECO:0000256" key="2">
    <source>
        <dbReference type="ARBA" id="ARBA00022967"/>
    </source>
</evidence>